<dbReference type="Pfam" id="PF01728">
    <property type="entry name" value="FtsJ"/>
    <property type="match status" value="1"/>
</dbReference>
<dbReference type="OMA" id="KRWKRIW"/>
<dbReference type="EMBL" id="KE720876">
    <property type="protein sequence ID" value="ERF74498.1"/>
    <property type="molecule type" value="Genomic_DNA"/>
</dbReference>
<dbReference type="GO" id="GO:0006364">
    <property type="term" value="P:rRNA processing"/>
    <property type="evidence" value="ECO:0007669"/>
    <property type="project" value="UniProtKB-KW"/>
</dbReference>
<proteinExistence type="predicted"/>
<dbReference type="GO" id="GO:0008173">
    <property type="term" value="F:RNA methyltransferase activity"/>
    <property type="evidence" value="ECO:0007669"/>
    <property type="project" value="TreeGrafter"/>
</dbReference>
<dbReference type="InterPro" id="IPR002877">
    <property type="entry name" value="RNA_MeTrfase_FtsJ_dom"/>
</dbReference>
<keyword evidence="1" id="KW-0698">rRNA processing</keyword>
<keyword evidence="3" id="KW-0808">Transferase</keyword>
<dbReference type="eggNOG" id="ENOG502S5H8">
    <property type="taxonomic scope" value="Eukaryota"/>
</dbReference>
<protein>
    <recommendedName>
        <fullName evidence="5">Ribosomal RNA methyltransferase FtsJ domain-containing protein</fullName>
    </recommendedName>
</protein>
<sequence>MESNDETSIESLRRLLREFLAERSLAFRELAELRDKGWANKEEGDTYFKRQRERADQASDRDAYRLFKMMQGIGDELQATTGVLTLQKKPPEVLDLCMAPGGYSASALKYSPRAHVSGVTLPKEDGGHALLIRRGSRDKRVQAIELDITMLWSEFCTEDIPEDHPDHSKFLPGQRPYLDKSFDLVFCDGQVLRTHARATYRESNEALRLICSQLILALQRIRPGGTMIILLHKVDAWDSIKLLFQFSKFADIQLFKPKKKHAQRSSFYLIATNVNPIHPTAISAVTGWKSDWREATFAYQETPTPEGRPVPNSSEISQVLTEFGSTLIDLGEPIWATQRDALKKADFIPKETANSQLPISPAALHS</sequence>
<feature type="domain" description="Ribosomal RNA methyltransferase FtsJ" evidence="5">
    <location>
        <begin position="89"/>
        <end position="273"/>
    </location>
</feature>
<dbReference type="GeneID" id="19238971"/>
<organism evidence="6 7">
    <name type="scientific">Endocarpon pusillum (strain Z07020 / HMAS-L-300199)</name>
    <name type="common">Lichen-forming fungus</name>
    <dbReference type="NCBI Taxonomy" id="1263415"/>
    <lineage>
        <taxon>Eukaryota</taxon>
        <taxon>Fungi</taxon>
        <taxon>Dikarya</taxon>
        <taxon>Ascomycota</taxon>
        <taxon>Pezizomycotina</taxon>
        <taxon>Eurotiomycetes</taxon>
        <taxon>Chaetothyriomycetidae</taxon>
        <taxon>Verrucariales</taxon>
        <taxon>Verrucariaceae</taxon>
        <taxon>Endocarpon</taxon>
    </lineage>
</organism>
<dbReference type="Gene3D" id="3.40.50.150">
    <property type="entry name" value="Vaccinia Virus protein VP39"/>
    <property type="match status" value="1"/>
</dbReference>
<evidence type="ECO:0000313" key="6">
    <source>
        <dbReference type="EMBL" id="ERF74498.1"/>
    </source>
</evidence>
<reference evidence="7" key="1">
    <citation type="journal article" date="2014" name="BMC Genomics">
        <title>Genome characteristics reveal the impact of lichenization on lichen-forming fungus Endocarpon pusillum Hedwig (Verrucariales, Ascomycota).</title>
        <authorList>
            <person name="Wang Y.-Y."/>
            <person name="Liu B."/>
            <person name="Zhang X.-Y."/>
            <person name="Zhou Q.-M."/>
            <person name="Zhang T."/>
            <person name="Li H."/>
            <person name="Yu Y.-F."/>
            <person name="Zhang X.-L."/>
            <person name="Hao X.-Y."/>
            <person name="Wang M."/>
            <person name="Wang L."/>
            <person name="Wei J.-C."/>
        </authorList>
    </citation>
    <scope>NUCLEOTIDE SEQUENCE [LARGE SCALE GENOMIC DNA]</scope>
    <source>
        <strain evidence="7">Z07020 / HMAS-L-300199</strain>
    </source>
</reference>
<keyword evidence="2" id="KW-0489">Methyltransferase</keyword>
<dbReference type="Proteomes" id="UP000019373">
    <property type="component" value="Unassembled WGS sequence"/>
</dbReference>
<dbReference type="HOGENOM" id="CLU_043071_0_0_1"/>
<dbReference type="OrthoDB" id="417125at2759"/>
<gene>
    <name evidence="6" type="ORF">EPUS_03936</name>
</gene>
<dbReference type="PANTHER" id="PTHR10920">
    <property type="entry name" value="RIBOSOMAL RNA METHYLTRANSFERASE"/>
    <property type="match status" value="1"/>
</dbReference>
<evidence type="ECO:0000256" key="1">
    <source>
        <dbReference type="ARBA" id="ARBA00022552"/>
    </source>
</evidence>
<name>U1GQ80_ENDPU</name>
<evidence type="ECO:0000256" key="4">
    <source>
        <dbReference type="ARBA" id="ARBA00022691"/>
    </source>
</evidence>
<dbReference type="PANTHER" id="PTHR10920:SF13">
    <property type="entry name" value="PRE-RRNA 2'-O-RIBOSE RNA METHYLTRANSFERASE FTSJ3"/>
    <property type="match status" value="1"/>
</dbReference>
<accession>U1GQ80</accession>
<evidence type="ECO:0000313" key="7">
    <source>
        <dbReference type="Proteomes" id="UP000019373"/>
    </source>
</evidence>
<evidence type="ECO:0000256" key="2">
    <source>
        <dbReference type="ARBA" id="ARBA00022603"/>
    </source>
</evidence>
<dbReference type="InterPro" id="IPR029063">
    <property type="entry name" value="SAM-dependent_MTases_sf"/>
</dbReference>
<evidence type="ECO:0000256" key="3">
    <source>
        <dbReference type="ARBA" id="ARBA00022679"/>
    </source>
</evidence>
<keyword evidence="4" id="KW-0949">S-adenosyl-L-methionine</keyword>
<dbReference type="SUPFAM" id="SSF53335">
    <property type="entry name" value="S-adenosyl-L-methionine-dependent methyltransferases"/>
    <property type="match status" value="1"/>
</dbReference>
<evidence type="ECO:0000259" key="5">
    <source>
        <dbReference type="Pfam" id="PF01728"/>
    </source>
</evidence>
<dbReference type="InterPro" id="IPR050082">
    <property type="entry name" value="RNA_methyltr_RlmE"/>
</dbReference>
<dbReference type="AlphaFoldDB" id="U1GQ80"/>
<keyword evidence="7" id="KW-1185">Reference proteome</keyword>
<dbReference type="RefSeq" id="XP_007799882.1">
    <property type="nucleotide sequence ID" value="XM_007801691.1"/>
</dbReference>
<dbReference type="GO" id="GO:0001510">
    <property type="term" value="P:RNA methylation"/>
    <property type="evidence" value="ECO:0007669"/>
    <property type="project" value="TreeGrafter"/>
</dbReference>